<evidence type="ECO:0000313" key="3">
    <source>
        <dbReference type="EMBL" id="EGC30832.1"/>
    </source>
</evidence>
<feature type="domain" description="IPT/TIG" evidence="2">
    <location>
        <begin position="570"/>
        <end position="631"/>
    </location>
</feature>
<proteinExistence type="predicted"/>
<keyword evidence="4" id="KW-1185">Reference proteome</keyword>
<dbReference type="InterPro" id="IPR052595">
    <property type="entry name" value="LRRC69/RLP"/>
</dbReference>
<accession>F0ZYZ8</accession>
<dbReference type="InterPro" id="IPR013783">
    <property type="entry name" value="Ig-like_fold"/>
</dbReference>
<evidence type="ECO:0000259" key="2">
    <source>
        <dbReference type="Pfam" id="PF01833"/>
    </source>
</evidence>
<dbReference type="eggNOG" id="ENOG502RCUX">
    <property type="taxonomic scope" value="Eukaryota"/>
</dbReference>
<dbReference type="FunCoup" id="F0ZYZ8">
    <property type="interactions" value="743"/>
</dbReference>
<dbReference type="Pfam" id="PF01833">
    <property type="entry name" value="TIG"/>
    <property type="match status" value="1"/>
</dbReference>
<dbReference type="KEGG" id="dpp:DICPUDRAFT_40868"/>
<dbReference type="InterPro" id="IPR014756">
    <property type="entry name" value="Ig_E-set"/>
</dbReference>
<dbReference type="GO" id="GO:0048870">
    <property type="term" value="P:cell motility"/>
    <property type="evidence" value="ECO:0007669"/>
    <property type="project" value="EnsemblProtists"/>
</dbReference>
<dbReference type="VEuPathDB" id="AmoebaDB:DICPUDRAFT_40868"/>
<feature type="non-terminal residue" evidence="3">
    <location>
        <position position="957"/>
    </location>
</feature>
<dbReference type="InterPro" id="IPR032675">
    <property type="entry name" value="LRR_dom_sf"/>
</dbReference>
<name>F0ZYZ8_DICPU</name>
<keyword evidence="1" id="KW-0812">Transmembrane</keyword>
<gene>
    <name evidence="3" type="ORF">DICPUDRAFT_40868</name>
</gene>
<dbReference type="Gene3D" id="3.80.10.10">
    <property type="entry name" value="Ribonuclease Inhibitor"/>
    <property type="match status" value="1"/>
</dbReference>
<dbReference type="CDD" id="cd00603">
    <property type="entry name" value="IPT_PCSR"/>
    <property type="match status" value="1"/>
</dbReference>
<organism evidence="3 4">
    <name type="scientific">Dictyostelium purpureum</name>
    <name type="common">Slime mold</name>
    <dbReference type="NCBI Taxonomy" id="5786"/>
    <lineage>
        <taxon>Eukaryota</taxon>
        <taxon>Amoebozoa</taxon>
        <taxon>Evosea</taxon>
        <taxon>Eumycetozoa</taxon>
        <taxon>Dictyostelia</taxon>
        <taxon>Dictyosteliales</taxon>
        <taxon>Dictyosteliaceae</taxon>
        <taxon>Dictyostelium</taxon>
    </lineage>
</organism>
<feature type="transmembrane region" description="Helical" evidence="1">
    <location>
        <begin position="910"/>
        <end position="933"/>
    </location>
</feature>
<dbReference type="SUPFAM" id="SSF81296">
    <property type="entry name" value="E set domains"/>
    <property type="match status" value="1"/>
</dbReference>
<dbReference type="OrthoDB" id="676979at2759"/>
<dbReference type="Gene3D" id="2.60.40.10">
    <property type="entry name" value="Immunoglobulins"/>
    <property type="match status" value="1"/>
</dbReference>
<keyword evidence="1" id="KW-0472">Membrane</keyword>
<dbReference type="RefSeq" id="XP_003292646.1">
    <property type="nucleotide sequence ID" value="XM_003292598.1"/>
</dbReference>
<dbReference type="PANTHER" id="PTHR48057">
    <property type="entry name" value="LEUCINE-RICH REPEAT SERINE/THREONINE-PROTEIN KINASE 1"/>
    <property type="match status" value="1"/>
</dbReference>
<keyword evidence="1" id="KW-1133">Transmembrane helix</keyword>
<dbReference type="Proteomes" id="UP000001064">
    <property type="component" value="Unassembled WGS sequence"/>
</dbReference>
<sequence>VKALNTISNNCGFTWVTPMKCGMIPTNAAGLNIVVYCDSNNNINEIRFESTVTKRCGLSDDIYNSFPNLQKLVVNNLNDTKISQTIYQHPKIETFIATTTSGSFIIDNNSWQQMVSLKYLTLVGVVGTIPTFPSTLIEFTIEAKGSADLVSRVPIEIFTPSLKTFSISFFTKPTNQPIVTLKDYDFFSKSPSLTKFFFYFIGCPAEFDVLFNPPSSLTVMQVFGLELVNNTFPSIHQVQWDNLNILVLNAMNLGGKISKEFFYLKKLSIFYSTSNLNLQGQIPSDFTQKSSLSQLFLRDTGFDGTLPSDILDKNLKILDIRGTKIKGVAPDIFLCLPNTVFTGEDVNYKIQFDIGSVSNRSPCVPSIKSLTNPIDSTTYSLLIEGTMLGSFTPFTLVKMKNQLYEVDLYCQTAVPAKSISCNNPGIFGNGTLTVFAKNLASPLPSATINFKYSEPVISSVTSLKTVGGRITIFGANLWIGSAQANDGSDYNYIKLVKGDGSSVSCTDINIISAYSTLSCILPAGIEGGLLVVSVSGQKNIDAYAFNYQGPVVNSFITQHNNLIPNSKEISVTITGSNFWNDHSLAQVSLDSVECKVTSINDGQIICLFPATPFKLPEGLLDLSVFINGQGAFKYDFVSMVDPLICPNNCGESKCDPIIGMCMCEGITFGPACSLNTTESSNKISVINNRPTLMITPSQSTNETTFAVSLVSIVEGSTEIILDSWSSKSINDYTTEFTYTGDQGQAVFVTIRKNIATGKDDFITYPTNSYTYHVRYQASKDSNVDLPQFKIELEPYPYECASFPINFAYPSSSASDLRFFSLNTYNVQYFGRTPIKAFYNSDNNTGTLTTSVVSNTGNSSRILVQLNQYSVESTEFEFDFTTYANTIPREPVISGCVLPTKPINVEKNNGWKIGVGIGVGIGGCILGAIIALLIKQRIKLEKTQSLLNKKLKELNSGL</sequence>
<dbReference type="InterPro" id="IPR002909">
    <property type="entry name" value="IPT_dom"/>
</dbReference>
<dbReference type="InParanoid" id="F0ZYZ8"/>
<evidence type="ECO:0000313" key="4">
    <source>
        <dbReference type="Proteomes" id="UP000001064"/>
    </source>
</evidence>
<dbReference type="AlphaFoldDB" id="F0ZYZ8"/>
<dbReference type="GeneID" id="10508597"/>
<evidence type="ECO:0000256" key="1">
    <source>
        <dbReference type="SAM" id="Phobius"/>
    </source>
</evidence>
<dbReference type="OMA" id="WIATRTT"/>
<dbReference type="EMBL" id="GL871297">
    <property type="protein sequence ID" value="EGC30832.1"/>
    <property type="molecule type" value="Genomic_DNA"/>
</dbReference>
<dbReference type="SUPFAM" id="SSF52058">
    <property type="entry name" value="L domain-like"/>
    <property type="match status" value="1"/>
</dbReference>
<reference evidence="4" key="1">
    <citation type="journal article" date="2011" name="Genome Biol.">
        <title>Comparative genomics of the social amoebae Dictyostelium discoideum and Dictyostelium purpureum.</title>
        <authorList>
            <consortium name="US DOE Joint Genome Institute (JGI-PGF)"/>
            <person name="Sucgang R."/>
            <person name="Kuo A."/>
            <person name="Tian X."/>
            <person name="Salerno W."/>
            <person name="Parikh A."/>
            <person name="Feasley C.L."/>
            <person name="Dalin E."/>
            <person name="Tu H."/>
            <person name="Huang E."/>
            <person name="Barry K."/>
            <person name="Lindquist E."/>
            <person name="Shapiro H."/>
            <person name="Bruce D."/>
            <person name="Schmutz J."/>
            <person name="Salamov A."/>
            <person name="Fey P."/>
            <person name="Gaudet P."/>
            <person name="Anjard C."/>
            <person name="Babu M.M."/>
            <person name="Basu S."/>
            <person name="Bushmanova Y."/>
            <person name="van der Wel H."/>
            <person name="Katoh-Kurasawa M."/>
            <person name="Dinh C."/>
            <person name="Coutinho P.M."/>
            <person name="Saito T."/>
            <person name="Elias M."/>
            <person name="Schaap P."/>
            <person name="Kay R.R."/>
            <person name="Henrissat B."/>
            <person name="Eichinger L."/>
            <person name="Rivero F."/>
            <person name="Putnam N.H."/>
            <person name="West C.M."/>
            <person name="Loomis W.F."/>
            <person name="Chisholm R.L."/>
            <person name="Shaulsky G."/>
            <person name="Strassmann J.E."/>
            <person name="Queller D.C."/>
            <person name="Kuspa A."/>
            <person name="Grigoriev I.V."/>
        </authorList>
    </citation>
    <scope>NUCLEOTIDE SEQUENCE [LARGE SCALE GENOMIC DNA]</scope>
    <source>
        <strain evidence="4">QSDP1</strain>
    </source>
</reference>
<protein>
    <recommendedName>
        <fullName evidence="2">IPT/TIG domain-containing protein</fullName>
    </recommendedName>
</protein>